<evidence type="ECO:0000256" key="1">
    <source>
        <dbReference type="PROSITE-ProRule" id="PRU00339"/>
    </source>
</evidence>
<dbReference type="PROSITE" id="PS50005">
    <property type="entry name" value="TPR"/>
    <property type="match status" value="1"/>
</dbReference>
<dbReference type="Proteomes" id="UP000253940">
    <property type="component" value="Chromosome"/>
</dbReference>
<dbReference type="PROSITE" id="PS51257">
    <property type="entry name" value="PROKAR_LIPOPROTEIN"/>
    <property type="match status" value="1"/>
</dbReference>
<name>A0A345P5E5_9GAMM</name>
<dbReference type="EMBL" id="CP031222">
    <property type="protein sequence ID" value="AXI02504.1"/>
    <property type="molecule type" value="Genomic_DNA"/>
</dbReference>
<evidence type="ECO:0000256" key="2">
    <source>
        <dbReference type="SAM" id="SignalP"/>
    </source>
</evidence>
<dbReference type="Gene3D" id="1.25.40.10">
    <property type="entry name" value="Tetratricopeptide repeat domain"/>
    <property type="match status" value="1"/>
</dbReference>
<organism evidence="3 4">
    <name type="scientific">Aquirhabdus parva</name>
    <dbReference type="NCBI Taxonomy" id="2283318"/>
    <lineage>
        <taxon>Bacteria</taxon>
        <taxon>Pseudomonadati</taxon>
        <taxon>Pseudomonadota</taxon>
        <taxon>Gammaproteobacteria</taxon>
        <taxon>Moraxellales</taxon>
        <taxon>Moraxellaceae</taxon>
        <taxon>Aquirhabdus</taxon>
    </lineage>
</organism>
<feature type="repeat" description="TPR" evidence="1">
    <location>
        <begin position="199"/>
        <end position="232"/>
    </location>
</feature>
<dbReference type="SUPFAM" id="SSF48452">
    <property type="entry name" value="TPR-like"/>
    <property type="match status" value="1"/>
</dbReference>
<dbReference type="OrthoDB" id="6656286at2"/>
<evidence type="ECO:0000313" key="3">
    <source>
        <dbReference type="EMBL" id="AXI02504.1"/>
    </source>
</evidence>
<gene>
    <name evidence="3" type="ORF">HYN46_06480</name>
</gene>
<feature type="chain" id="PRO_5016658198" evidence="2">
    <location>
        <begin position="29"/>
        <end position="250"/>
    </location>
</feature>
<keyword evidence="4" id="KW-1185">Reference proteome</keyword>
<feature type="signal peptide" evidence="2">
    <location>
        <begin position="1"/>
        <end position="28"/>
    </location>
</feature>
<accession>A0A345P5E5</accession>
<sequence length="250" mass="27402">MILENMRPLTLKPHLLSVSILAAFALGACQQTPPPIPVNNVPLSAEYNRNLLIPPAAPVVDEDPLALQIKAIDRSDYDGRIALLAKYAKHYPPHFDNKRARRAAEVEAKDLAETLNVIANNPQATHAQLLQGFKANGLARNLDVGKDTTTNANNFMRRALKMKPNDPETNFWFGVLLSEGGGMNEGIPYLNKAAKGGYSEAYLSIANAYLSLNKKAKALSALESYKRLVPDDARIPEMVDAVKTDKASIW</sequence>
<reference evidence="3 4" key="1">
    <citation type="submission" date="2018-07" db="EMBL/GenBank/DDBJ databases">
        <title>Genome sequencing of Moraxellaceae gen. HYN0046.</title>
        <authorList>
            <person name="Kim M."/>
            <person name="Yi H."/>
        </authorList>
    </citation>
    <scope>NUCLEOTIDE SEQUENCE [LARGE SCALE GENOMIC DNA]</scope>
    <source>
        <strain evidence="3 4">HYN0046</strain>
    </source>
</reference>
<protein>
    <submittedName>
        <fullName evidence="3">Uncharacterized protein</fullName>
    </submittedName>
</protein>
<keyword evidence="2" id="KW-0732">Signal</keyword>
<evidence type="ECO:0000313" key="4">
    <source>
        <dbReference type="Proteomes" id="UP000253940"/>
    </source>
</evidence>
<dbReference type="InterPro" id="IPR011990">
    <property type="entry name" value="TPR-like_helical_dom_sf"/>
</dbReference>
<dbReference type="KEGG" id="mbah:HYN46_06480"/>
<dbReference type="InterPro" id="IPR019734">
    <property type="entry name" value="TPR_rpt"/>
</dbReference>
<keyword evidence="1" id="KW-0802">TPR repeat</keyword>
<dbReference type="AlphaFoldDB" id="A0A345P5E5"/>
<proteinExistence type="predicted"/>